<dbReference type="Proteomes" id="UP000499080">
    <property type="component" value="Unassembled WGS sequence"/>
</dbReference>
<sequence length="102" mass="11775">MLLNAELIEESESDTAHPVVCVYKKDGNVRLCVDYRTLNAITKPDDFSMEIAVDLMFNIGKDNIITTLYLLKDIGHFRWKNRANIKLHLKLTEPNTGLMFYL</sequence>
<organism evidence="1 2">
    <name type="scientific">Araneus ventricosus</name>
    <name type="common">Orbweaver spider</name>
    <name type="synonym">Epeira ventricosa</name>
    <dbReference type="NCBI Taxonomy" id="182803"/>
    <lineage>
        <taxon>Eukaryota</taxon>
        <taxon>Metazoa</taxon>
        <taxon>Ecdysozoa</taxon>
        <taxon>Arthropoda</taxon>
        <taxon>Chelicerata</taxon>
        <taxon>Arachnida</taxon>
        <taxon>Araneae</taxon>
        <taxon>Araneomorphae</taxon>
        <taxon>Entelegynae</taxon>
        <taxon>Araneoidea</taxon>
        <taxon>Araneidae</taxon>
        <taxon>Araneus</taxon>
    </lineage>
</organism>
<dbReference type="EMBL" id="BGPR01015196">
    <property type="protein sequence ID" value="GBN68365.1"/>
    <property type="molecule type" value="Genomic_DNA"/>
</dbReference>
<dbReference type="GO" id="GO:0071897">
    <property type="term" value="P:DNA biosynthetic process"/>
    <property type="evidence" value="ECO:0007669"/>
    <property type="project" value="UniProtKB-ARBA"/>
</dbReference>
<comment type="caution">
    <text evidence="1">The sequence shown here is derived from an EMBL/GenBank/DDBJ whole genome shotgun (WGS) entry which is preliminary data.</text>
</comment>
<protein>
    <recommendedName>
        <fullName evidence="3">Transposon Ty3-I Gag-Pol polyprotein</fullName>
    </recommendedName>
</protein>
<keyword evidence="2" id="KW-1185">Reference proteome</keyword>
<dbReference type="InterPro" id="IPR043502">
    <property type="entry name" value="DNA/RNA_pol_sf"/>
</dbReference>
<dbReference type="InterPro" id="IPR043128">
    <property type="entry name" value="Rev_trsase/Diguanyl_cyclase"/>
</dbReference>
<proteinExistence type="predicted"/>
<evidence type="ECO:0000313" key="1">
    <source>
        <dbReference type="EMBL" id="GBN68365.1"/>
    </source>
</evidence>
<dbReference type="Gene3D" id="3.30.70.270">
    <property type="match status" value="1"/>
</dbReference>
<accession>A0A4Y2QZ21</accession>
<dbReference type="PANTHER" id="PTHR24559:SF444">
    <property type="entry name" value="REVERSE TRANSCRIPTASE DOMAIN-CONTAINING PROTEIN"/>
    <property type="match status" value="1"/>
</dbReference>
<dbReference type="SUPFAM" id="SSF56672">
    <property type="entry name" value="DNA/RNA polymerases"/>
    <property type="match status" value="1"/>
</dbReference>
<evidence type="ECO:0008006" key="3">
    <source>
        <dbReference type="Google" id="ProtNLM"/>
    </source>
</evidence>
<evidence type="ECO:0000313" key="2">
    <source>
        <dbReference type="Proteomes" id="UP000499080"/>
    </source>
</evidence>
<dbReference type="Gene3D" id="3.10.10.10">
    <property type="entry name" value="HIV Type 1 Reverse Transcriptase, subunit A, domain 1"/>
    <property type="match status" value="1"/>
</dbReference>
<dbReference type="AlphaFoldDB" id="A0A4Y2QZ21"/>
<dbReference type="OrthoDB" id="6774892at2759"/>
<dbReference type="PANTHER" id="PTHR24559">
    <property type="entry name" value="TRANSPOSON TY3-I GAG-POL POLYPROTEIN"/>
    <property type="match status" value="1"/>
</dbReference>
<gene>
    <name evidence="1" type="ORF">AVEN_223914_1</name>
</gene>
<name>A0A4Y2QZ21_ARAVE</name>
<reference evidence="1 2" key="1">
    <citation type="journal article" date="2019" name="Sci. Rep.">
        <title>Orb-weaving spider Araneus ventricosus genome elucidates the spidroin gene catalogue.</title>
        <authorList>
            <person name="Kono N."/>
            <person name="Nakamura H."/>
            <person name="Ohtoshi R."/>
            <person name="Moran D.A.P."/>
            <person name="Shinohara A."/>
            <person name="Yoshida Y."/>
            <person name="Fujiwara M."/>
            <person name="Mori M."/>
            <person name="Tomita M."/>
            <person name="Arakawa K."/>
        </authorList>
    </citation>
    <scope>NUCLEOTIDE SEQUENCE [LARGE SCALE GENOMIC DNA]</scope>
</reference>
<dbReference type="InterPro" id="IPR053134">
    <property type="entry name" value="RNA-dir_DNA_polymerase"/>
</dbReference>